<dbReference type="Gene3D" id="2.10.110.10">
    <property type="entry name" value="Cysteine Rich Protein"/>
    <property type="match status" value="1"/>
</dbReference>
<dbReference type="PROSITE" id="PS50330">
    <property type="entry name" value="UIM"/>
    <property type="match status" value="1"/>
</dbReference>
<dbReference type="PANTHER" id="PTHR24209">
    <property type="entry name" value="PROTEIN DA1-RELATED 2"/>
    <property type="match status" value="1"/>
</dbReference>
<dbReference type="SUPFAM" id="SSF57716">
    <property type="entry name" value="Glucocorticoid receptor-like (DNA-binding domain)"/>
    <property type="match status" value="1"/>
</dbReference>
<dbReference type="GO" id="GO:0046872">
    <property type="term" value="F:metal ion binding"/>
    <property type="evidence" value="ECO:0007669"/>
    <property type="project" value="UniProtKB-KW"/>
</dbReference>
<reference evidence="6 7" key="1">
    <citation type="submission" date="2018-10" db="EMBL/GenBank/DDBJ databases">
        <title>A high-quality apple genome assembly.</title>
        <authorList>
            <person name="Hu J."/>
        </authorList>
    </citation>
    <scope>NUCLEOTIDE SEQUENCE [LARGE SCALE GENOMIC DNA]</scope>
    <source>
        <strain evidence="7">cv. HFTH1</strain>
        <tissue evidence="6">Young leaf</tissue>
    </source>
</reference>
<dbReference type="Pfam" id="PF00412">
    <property type="entry name" value="LIM"/>
    <property type="match status" value="1"/>
</dbReference>
<evidence type="ECO:0000256" key="2">
    <source>
        <dbReference type="ARBA" id="ARBA00022833"/>
    </source>
</evidence>
<dbReference type="PROSITE" id="PS00478">
    <property type="entry name" value="LIM_DOMAIN_1"/>
    <property type="match status" value="1"/>
</dbReference>
<comment type="caution">
    <text evidence="6">The sequence shown here is derived from an EMBL/GenBank/DDBJ whole genome shotgun (WGS) entry which is preliminary data.</text>
</comment>
<dbReference type="AlphaFoldDB" id="A0A498HUE5"/>
<dbReference type="PANTHER" id="PTHR24209:SF25">
    <property type="entry name" value="PROTEIN DA1-RELATED 1"/>
    <property type="match status" value="1"/>
</dbReference>
<dbReference type="Proteomes" id="UP000290289">
    <property type="component" value="Chromosome 15"/>
</dbReference>
<dbReference type="SMART" id="SM00726">
    <property type="entry name" value="UIM"/>
    <property type="match status" value="2"/>
</dbReference>
<keyword evidence="3" id="KW-0440">LIM domain</keyword>
<evidence type="ECO:0000313" key="6">
    <source>
        <dbReference type="EMBL" id="RXH75218.1"/>
    </source>
</evidence>
<feature type="region of interest" description="Disordered" evidence="4">
    <location>
        <begin position="74"/>
        <end position="149"/>
    </location>
</feature>
<evidence type="ECO:0000256" key="3">
    <source>
        <dbReference type="PROSITE-ProRule" id="PRU00125"/>
    </source>
</evidence>
<feature type="compositionally biased region" description="Acidic residues" evidence="4">
    <location>
        <begin position="101"/>
        <end position="120"/>
    </location>
</feature>
<dbReference type="PROSITE" id="PS50023">
    <property type="entry name" value="LIM_DOMAIN_2"/>
    <property type="match status" value="1"/>
</dbReference>
<dbReference type="InterPro" id="IPR001781">
    <property type="entry name" value="Znf_LIM"/>
</dbReference>
<dbReference type="SMART" id="SM00132">
    <property type="entry name" value="LIM"/>
    <property type="match status" value="1"/>
</dbReference>
<dbReference type="GO" id="GO:0043130">
    <property type="term" value="F:ubiquitin binding"/>
    <property type="evidence" value="ECO:0007669"/>
    <property type="project" value="TreeGrafter"/>
</dbReference>
<evidence type="ECO:0000256" key="1">
    <source>
        <dbReference type="ARBA" id="ARBA00022723"/>
    </source>
</evidence>
<evidence type="ECO:0000259" key="5">
    <source>
        <dbReference type="PROSITE" id="PS50023"/>
    </source>
</evidence>
<organism evidence="6 7">
    <name type="scientific">Malus domestica</name>
    <name type="common">Apple</name>
    <name type="synonym">Pyrus malus</name>
    <dbReference type="NCBI Taxonomy" id="3750"/>
    <lineage>
        <taxon>Eukaryota</taxon>
        <taxon>Viridiplantae</taxon>
        <taxon>Streptophyta</taxon>
        <taxon>Embryophyta</taxon>
        <taxon>Tracheophyta</taxon>
        <taxon>Spermatophyta</taxon>
        <taxon>Magnoliopsida</taxon>
        <taxon>eudicotyledons</taxon>
        <taxon>Gunneridae</taxon>
        <taxon>Pentapetalae</taxon>
        <taxon>rosids</taxon>
        <taxon>fabids</taxon>
        <taxon>Rosales</taxon>
        <taxon>Rosaceae</taxon>
        <taxon>Amygdaloideae</taxon>
        <taxon>Maleae</taxon>
        <taxon>Malus</taxon>
    </lineage>
</organism>
<keyword evidence="2 3" id="KW-0862">Zinc</keyword>
<name>A0A498HUE5_MALDO</name>
<feature type="compositionally biased region" description="Acidic residues" evidence="4">
    <location>
        <begin position="80"/>
        <end position="89"/>
    </location>
</feature>
<dbReference type="InterPro" id="IPR045218">
    <property type="entry name" value="DA1-like"/>
</dbReference>
<dbReference type="EMBL" id="RDQH01000341">
    <property type="protein sequence ID" value="RXH75218.1"/>
    <property type="molecule type" value="Genomic_DNA"/>
</dbReference>
<feature type="domain" description="LIM zinc-binding" evidence="5">
    <location>
        <begin position="191"/>
        <end position="256"/>
    </location>
</feature>
<accession>A0A498HUE5</accession>
<gene>
    <name evidence="6" type="ORF">DVH24_029939</name>
</gene>
<feature type="compositionally biased region" description="Basic and acidic residues" evidence="4">
    <location>
        <begin position="90"/>
        <end position="100"/>
    </location>
</feature>
<dbReference type="CDD" id="cd09396">
    <property type="entry name" value="LIM_DA1"/>
    <property type="match status" value="1"/>
</dbReference>
<evidence type="ECO:0000313" key="7">
    <source>
        <dbReference type="Proteomes" id="UP000290289"/>
    </source>
</evidence>
<sequence length="258" mass="29497">MAGLISFNWIVLIGTGCECHKAKFRWFVILKGSSHKGHSHKKFREDRAWDEPRNSVEEDIDVAIALSLSELDQKGKNVIEDESQSEDDEQPAKVESHDDEQSSEVESDDDERSAEVESDDDVRSAKVQSDDDENPAKFHYEEDEQSAKVQLEEDEQLAKAIQESLNMGSPPRHDNGNISQPFSFFTPAGYRTCAGCKSGIGHGRYLSCMGAVWHPECFRCRACNLPITDYEVRLWFLFSKNFLWNWLTKYLNSQPSYF</sequence>
<evidence type="ECO:0000256" key="4">
    <source>
        <dbReference type="SAM" id="MobiDB-lite"/>
    </source>
</evidence>
<dbReference type="InterPro" id="IPR003903">
    <property type="entry name" value="UIM_dom"/>
</dbReference>
<proteinExistence type="predicted"/>
<keyword evidence="1 3" id="KW-0479">Metal-binding</keyword>
<protein>
    <recommendedName>
        <fullName evidence="5">LIM zinc-binding domain-containing protein</fullName>
    </recommendedName>
</protein>
<keyword evidence="7" id="KW-1185">Reference proteome</keyword>